<keyword evidence="2" id="KW-1185">Reference proteome</keyword>
<proteinExistence type="predicted"/>
<evidence type="ECO:0000313" key="1">
    <source>
        <dbReference type="EMBL" id="MFD1789106.1"/>
    </source>
</evidence>
<dbReference type="Proteomes" id="UP001597283">
    <property type="component" value="Unassembled WGS sequence"/>
</dbReference>
<comment type="caution">
    <text evidence="1">The sequence shown here is derived from an EMBL/GenBank/DDBJ whole genome shotgun (WGS) entry which is preliminary data.</text>
</comment>
<gene>
    <name evidence="1" type="ORF">ACFSC3_16205</name>
</gene>
<name>A0ABW4NG73_9SPHN</name>
<reference evidence="2" key="1">
    <citation type="journal article" date="2019" name="Int. J. Syst. Evol. Microbiol.">
        <title>The Global Catalogue of Microorganisms (GCM) 10K type strain sequencing project: providing services to taxonomists for standard genome sequencing and annotation.</title>
        <authorList>
            <consortium name="The Broad Institute Genomics Platform"/>
            <consortium name="The Broad Institute Genome Sequencing Center for Infectious Disease"/>
            <person name="Wu L."/>
            <person name="Ma J."/>
        </authorList>
    </citation>
    <scope>NUCLEOTIDE SEQUENCE [LARGE SCALE GENOMIC DNA]</scope>
    <source>
        <strain evidence="2">Q85</strain>
    </source>
</reference>
<accession>A0ABW4NG73</accession>
<dbReference type="EMBL" id="JBHUFC010000007">
    <property type="protein sequence ID" value="MFD1789106.1"/>
    <property type="molecule type" value="Genomic_DNA"/>
</dbReference>
<organism evidence="1 2">
    <name type="scientific">Sphingomonas floccifaciens</name>
    <dbReference type="NCBI Taxonomy" id="1844115"/>
    <lineage>
        <taxon>Bacteria</taxon>
        <taxon>Pseudomonadati</taxon>
        <taxon>Pseudomonadota</taxon>
        <taxon>Alphaproteobacteria</taxon>
        <taxon>Sphingomonadales</taxon>
        <taxon>Sphingomonadaceae</taxon>
        <taxon>Sphingomonas</taxon>
    </lineage>
</organism>
<evidence type="ECO:0000313" key="2">
    <source>
        <dbReference type="Proteomes" id="UP001597283"/>
    </source>
</evidence>
<sequence length="234" mass="25171">MTRCLVLDVETRIDRMALAASGRTRAPRDMPPPLQAVTAVAILRFDLDADGSFSAFGLNAEAGCERDVVALVRRALSDLGEGELVTYNGAHDLNVLRFAFLRCRVFANGGVTSRLGGNAGRHRDLMPEIARDGRWPRLADVAAGLGFAPTSRLQVGPLPDLSGRAKAEVDVALTLLLLMHLEAERRGDPAVLNRGALAFGRYLAGLAMRNPHLSAILDSHLFSAASLERMSFGE</sequence>
<protein>
    <submittedName>
        <fullName evidence="1">Uncharacterized protein</fullName>
    </submittedName>
</protein>